<keyword evidence="3" id="KW-0808">Transferase</keyword>
<dbReference type="CDD" id="cd02440">
    <property type="entry name" value="AdoMet_MTases"/>
    <property type="match status" value="1"/>
</dbReference>
<dbReference type="Pfam" id="PF05724">
    <property type="entry name" value="TPMT"/>
    <property type="match status" value="1"/>
</dbReference>
<dbReference type="GO" id="GO:0032259">
    <property type="term" value="P:methylation"/>
    <property type="evidence" value="ECO:0007669"/>
    <property type="project" value="UniProtKB-KW"/>
</dbReference>
<reference evidence="5" key="1">
    <citation type="submission" date="2017-08" db="EMBL/GenBank/DDBJ databases">
        <authorList>
            <person name="Polle J.E."/>
            <person name="Barry K."/>
            <person name="Cushman J."/>
            <person name="Schmutz J."/>
            <person name="Tran D."/>
            <person name="Hathwaick L.T."/>
            <person name="Yim W.C."/>
            <person name="Jenkins J."/>
            <person name="Mckie-Krisberg Z.M."/>
            <person name="Prochnik S."/>
            <person name="Lindquist E."/>
            <person name="Dockter R.B."/>
            <person name="Adam C."/>
            <person name="Molina H."/>
            <person name="Bunkerborg J."/>
            <person name="Jin E."/>
            <person name="Buchheim M."/>
            <person name="Magnuson J."/>
        </authorList>
    </citation>
    <scope>NUCLEOTIDE SEQUENCE</scope>
    <source>
        <strain evidence="5">CCAP 19/18</strain>
    </source>
</reference>
<keyword evidence="6" id="KW-1185">Reference proteome</keyword>
<dbReference type="Proteomes" id="UP000815325">
    <property type="component" value="Unassembled WGS sequence"/>
</dbReference>
<dbReference type="PROSITE" id="PS51585">
    <property type="entry name" value="SAM_MT_TPMT"/>
    <property type="match status" value="1"/>
</dbReference>
<dbReference type="PANTHER" id="PTHR32183:SF11">
    <property type="entry name" value="THIOL METHYLTRANSFERASE 2-RELATED"/>
    <property type="match status" value="1"/>
</dbReference>
<evidence type="ECO:0000313" key="5">
    <source>
        <dbReference type="EMBL" id="KAF5831136.1"/>
    </source>
</evidence>
<evidence type="ECO:0000256" key="1">
    <source>
        <dbReference type="ARBA" id="ARBA00022553"/>
    </source>
</evidence>
<accession>A0ABQ7G953</accession>
<sequence>MKPGEVAIFQKLVPVLQPPRSWNAAACRPNVTALCAGPYSLCKSVLIPGCGRGYDNATFVKAGAKEAVGLEVAPAAKAAAEEYLKASLSADEAARAPIMLGDFFSFAPDFRFDVGYDYTFFCAVQPQSREELASSWARLIKPAGQLVTIIFPVNSKQPDLGPPFPVTPELYKDTFTPAGFILKKLDAIPPSKSHPGRAWRTKVRKHGRLGWNGVDGNLRASVNTIIFDASVHFELYRVLFINLFCESDKANKEAELIDNDFFDLALLLSFGRKSCLFHKTEACTTPTGLSPADAFFQFERGD</sequence>
<dbReference type="Gene3D" id="3.40.50.150">
    <property type="entry name" value="Vaccinia Virus protein VP39"/>
    <property type="match status" value="1"/>
</dbReference>
<keyword evidence="4" id="KW-0949">S-adenosyl-L-methionine</keyword>
<evidence type="ECO:0000256" key="4">
    <source>
        <dbReference type="ARBA" id="ARBA00022691"/>
    </source>
</evidence>
<protein>
    <submittedName>
        <fullName evidence="5">S-adenosyl-L-methionine-dependent methyltransferase</fullName>
    </submittedName>
</protein>
<evidence type="ECO:0000313" key="6">
    <source>
        <dbReference type="Proteomes" id="UP000815325"/>
    </source>
</evidence>
<evidence type="ECO:0000256" key="2">
    <source>
        <dbReference type="ARBA" id="ARBA00022603"/>
    </source>
</evidence>
<dbReference type="PANTHER" id="PTHR32183">
    <property type="match status" value="1"/>
</dbReference>
<gene>
    <name evidence="5" type="ORF">DUNSADRAFT_13539</name>
</gene>
<dbReference type="GO" id="GO:0008168">
    <property type="term" value="F:methyltransferase activity"/>
    <property type="evidence" value="ECO:0007669"/>
    <property type="project" value="UniProtKB-KW"/>
</dbReference>
<evidence type="ECO:0000256" key="3">
    <source>
        <dbReference type="ARBA" id="ARBA00022679"/>
    </source>
</evidence>
<dbReference type="InterPro" id="IPR008854">
    <property type="entry name" value="TPMT"/>
</dbReference>
<name>A0ABQ7G953_DUNSA</name>
<dbReference type="InterPro" id="IPR029063">
    <property type="entry name" value="SAM-dependent_MTases_sf"/>
</dbReference>
<dbReference type="EMBL" id="MU069973">
    <property type="protein sequence ID" value="KAF5831136.1"/>
    <property type="molecule type" value="Genomic_DNA"/>
</dbReference>
<dbReference type="SUPFAM" id="SSF53335">
    <property type="entry name" value="S-adenosyl-L-methionine-dependent methyltransferases"/>
    <property type="match status" value="1"/>
</dbReference>
<organism evidence="5 6">
    <name type="scientific">Dunaliella salina</name>
    <name type="common">Green alga</name>
    <name type="synonym">Protococcus salinus</name>
    <dbReference type="NCBI Taxonomy" id="3046"/>
    <lineage>
        <taxon>Eukaryota</taxon>
        <taxon>Viridiplantae</taxon>
        <taxon>Chlorophyta</taxon>
        <taxon>core chlorophytes</taxon>
        <taxon>Chlorophyceae</taxon>
        <taxon>CS clade</taxon>
        <taxon>Chlamydomonadales</taxon>
        <taxon>Dunaliellaceae</taxon>
        <taxon>Dunaliella</taxon>
    </lineage>
</organism>
<keyword evidence="1" id="KW-0597">Phosphoprotein</keyword>
<keyword evidence="2 5" id="KW-0489">Methyltransferase</keyword>
<comment type="caution">
    <text evidence="5">The sequence shown here is derived from an EMBL/GenBank/DDBJ whole genome shotgun (WGS) entry which is preliminary data.</text>
</comment>
<proteinExistence type="predicted"/>